<accession>A0AAN8C3A3</accession>
<dbReference type="Proteomes" id="UP001335648">
    <property type="component" value="Unassembled WGS sequence"/>
</dbReference>
<gene>
    <name evidence="2" type="ORF">CesoFtcFv8_009662</name>
</gene>
<feature type="region of interest" description="Disordered" evidence="1">
    <location>
        <begin position="93"/>
        <end position="172"/>
    </location>
</feature>
<dbReference type="EMBL" id="JAULUE010002053">
    <property type="protein sequence ID" value="KAK5896516.1"/>
    <property type="molecule type" value="Genomic_DNA"/>
</dbReference>
<feature type="compositionally biased region" description="Gly residues" evidence="1">
    <location>
        <begin position="56"/>
        <end position="65"/>
    </location>
</feature>
<evidence type="ECO:0000313" key="3">
    <source>
        <dbReference type="Proteomes" id="UP001335648"/>
    </source>
</evidence>
<organism evidence="2 3">
    <name type="scientific">Champsocephalus esox</name>
    <name type="common">pike icefish</name>
    <dbReference type="NCBI Taxonomy" id="159716"/>
    <lineage>
        <taxon>Eukaryota</taxon>
        <taxon>Metazoa</taxon>
        <taxon>Chordata</taxon>
        <taxon>Craniata</taxon>
        <taxon>Vertebrata</taxon>
        <taxon>Euteleostomi</taxon>
        <taxon>Actinopterygii</taxon>
        <taxon>Neopterygii</taxon>
        <taxon>Teleostei</taxon>
        <taxon>Neoteleostei</taxon>
        <taxon>Acanthomorphata</taxon>
        <taxon>Eupercaria</taxon>
        <taxon>Perciformes</taxon>
        <taxon>Notothenioidei</taxon>
        <taxon>Channichthyidae</taxon>
        <taxon>Champsocephalus</taxon>
    </lineage>
</organism>
<feature type="compositionally biased region" description="Basic residues" evidence="1">
    <location>
        <begin position="158"/>
        <end position="172"/>
    </location>
</feature>
<comment type="caution">
    <text evidence="2">The sequence shown here is derived from an EMBL/GenBank/DDBJ whole genome shotgun (WGS) entry which is preliminary data.</text>
</comment>
<evidence type="ECO:0000256" key="1">
    <source>
        <dbReference type="SAM" id="MobiDB-lite"/>
    </source>
</evidence>
<name>A0AAN8C3A3_9TELE</name>
<evidence type="ECO:0000313" key="2">
    <source>
        <dbReference type="EMBL" id="KAK5896516.1"/>
    </source>
</evidence>
<protein>
    <submittedName>
        <fullName evidence="2">Uncharacterized protein</fullName>
    </submittedName>
</protein>
<dbReference type="AlphaFoldDB" id="A0AAN8C3A3"/>
<feature type="region of interest" description="Disordered" evidence="1">
    <location>
        <begin position="46"/>
        <end position="66"/>
    </location>
</feature>
<keyword evidence="3" id="KW-1185">Reference proteome</keyword>
<proteinExistence type="predicted"/>
<reference evidence="2 3" key="1">
    <citation type="journal article" date="2023" name="Mol. Biol. Evol.">
        <title>Genomics of Secondarily Temperate Adaptation in the Only Non-Antarctic Icefish.</title>
        <authorList>
            <person name="Rivera-Colon A.G."/>
            <person name="Rayamajhi N."/>
            <person name="Minhas B.F."/>
            <person name="Madrigal G."/>
            <person name="Bilyk K.T."/>
            <person name="Yoon V."/>
            <person name="Hune M."/>
            <person name="Gregory S."/>
            <person name="Cheng C.H.C."/>
            <person name="Catchen J.M."/>
        </authorList>
    </citation>
    <scope>NUCLEOTIDE SEQUENCE [LARGE SCALE GENOMIC DNA]</scope>
    <source>
        <strain evidence="2">JC2023a</strain>
    </source>
</reference>
<sequence length="172" mass="18609">MPVGSGSSFMVRAPRGRLSWMENIRNLLDSSPETRRRRIILPAVADTQSQEDHLDGGGGGGGGGLPKLRVLVQRRARDPCGFLRVVCRSSVQSSPLKLELEEETRGGLQGRRGEGQPGEESLAPGESERRAGGGRGGLPKYRVPIQSRGSEAEQPSRRNGKWGKNKAASKRE</sequence>